<dbReference type="SUPFAM" id="SSF64356">
    <property type="entry name" value="SNARE-like"/>
    <property type="match status" value="1"/>
</dbReference>
<name>A0ABM4CGE9_HYDVU</name>
<evidence type="ECO:0000256" key="3">
    <source>
        <dbReference type="ARBA" id="ARBA00022824"/>
    </source>
</evidence>
<comment type="function">
    <text evidence="7">Core component of the TRAPP complexes which has a function of guanine nucleotide exchange factor activity for Rab1 GTPase. Plays a role in vesicular transport from endoplasmic reticulum to Golgi and autophagy. May play a role in dendrite postsynaptic membrane trafficking.</text>
</comment>
<organism evidence="10 11">
    <name type="scientific">Hydra vulgaris</name>
    <name type="common">Hydra</name>
    <name type="synonym">Hydra attenuata</name>
    <dbReference type="NCBI Taxonomy" id="6087"/>
    <lineage>
        <taxon>Eukaryota</taxon>
        <taxon>Metazoa</taxon>
        <taxon>Cnidaria</taxon>
        <taxon>Hydrozoa</taxon>
        <taxon>Hydroidolina</taxon>
        <taxon>Anthoathecata</taxon>
        <taxon>Aplanulata</taxon>
        <taxon>Hydridae</taxon>
        <taxon>Hydra</taxon>
    </lineage>
</organism>
<evidence type="ECO:0000313" key="11">
    <source>
        <dbReference type="RefSeq" id="XP_065660793.1"/>
    </source>
</evidence>
<dbReference type="InterPro" id="IPR011012">
    <property type="entry name" value="Longin-like_dom_sf"/>
</dbReference>
<evidence type="ECO:0000256" key="4">
    <source>
        <dbReference type="ARBA" id="ARBA00022892"/>
    </source>
</evidence>
<comment type="subunit">
    <text evidence="8">Component of the multisubunit TRAPP (transport protein particle) complex, which includes at least TRAPPC2, TRAPPC2L, TRAPPC3, TRAPPC3L, TRAPPC4, TRAPPC5, TRAPPC8, TRAPPC9, TRAPPC10, TRAPPC11 and TRAPPC12. Interacts with SDC2.</text>
</comment>
<evidence type="ECO:0000313" key="10">
    <source>
        <dbReference type="Proteomes" id="UP001652625"/>
    </source>
</evidence>
<dbReference type="SMART" id="SM01399">
    <property type="entry name" value="Sybindin"/>
    <property type="match status" value="1"/>
</dbReference>
<dbReference type="Pfam" id="PF04099">
    <property type="entry name" value="Sybindin"/>
    <property type="match status" value="1"/>
</dbReference>
<keyword evidence="4 9" id="KW-0931">ER-Golgi transport</keyword>
<evidence type="ECO:0000256" key="9">
    <source>
        <dbReference type="RuleBase" id="RU366065"/>
    </source>
</evidence>
<dbReference type="CDD" id="cd14856">
    <property type="entry name" value="TRAPPC4_synbindin"/>
    <property type="match status" value="1"/>
</dbReference>
<evidence type="ECO:0000256" key="7">
    <source>
        <dbReference type="ARBA" id="ARBA00046052"/>
    </source>
</evidence>
<dbReference type="PANTHER" id="PTHR23249">
    <property type="entry name" value="TRAFFICKING PROTEIN PARTICLE COMPLEX SUBUNIT"/>
    <property type="match status" value="1"/>
</dbReference>
<accession>A0ABM4CGE9</accession>
<comment type="similarity">
    <text evidence="6">Belongs to the TRAPP small subunits family. TRAPPC4 subfamily.</text>
</comment>
<sequence>MNSYISSVYLINKAGGLVYQRDNWVNEVEIEKTFGYPLGMVLKEVDDKVIVTFGEKDGVKVGYSLLSINGQITNGKLLADGTPILKHLNNESNFPISLKFGKPRLSTNERIMLASMFHSLFAISCKLSPVEKSSGIEIMETNSFKLHCFQSITGVKFLVLTNTKVSNMDAFLKKMYEIYSDFALKNPFYSLEMPIRCDLFDNALQKLIEQTEKSLSHGQGVT</sequence>
<keyword evidence="10" id="KW-1185">Reference proteome</keyword>
<keyword evidence="2 9" id="KW-0813">Transport</keyword>
<evidence type="ECO:0000256" key="2">
    <source>
        <dbReference type="ARBA" id="ARBA00022448"/>
    </source>
</evidence>
<proteinExistence type="inferred from homology"/>
<protein>
    <recommendedName>
        <fullName evidence="9">Trafficking protein particle complex subunit</fullName>
    </recommendedName>
</protein>
<gene>
    <name evidence="11" type="primary">LOC100201997</name>
</gene>
<dbReference type="PANTHER" id="PTHR23249:SF15">
    <property type="entry name" value="TRAFFICKING PROTEIN PARTICLE COMPLEX SUBUNIT 4"/>
    <property type="match status" value="1"/>
</dbReference>
<evidence type="ECO:0000256" key="8">
    <source>
        <dbReference type="ARBA" id="ARBA00046941"/>
    </source>
</evidence>
<dbReference type="RefSeq" id="XP_065660793.1">
    <property type="nucleotide sequence ID" value="XM_065804721.1"/>
</dbReference>
<evidence type="ECO:0000256" key="1">
    <source>
        <dbReference type="ARBA" id="ARBA00004555"/>
    </source>
</evidence>
<dbReference type="InterPro" id="IPR007233">
    <property type="entry name" value="TRAPPC"/>
</dbReference>
<evidence type="ECO:0000256" key="5">
    <source>
        <dbReference type="ARBA" id="ARBA00023034"/>
    </source>
</evidence>
<evidence type="ECO:0000256" key="6">
    <source>
        <dbReference type="ARBA" id="ARBA00038179"/>
    </source>
</evidence>
<reference evidence="11" key="1">
    <citation type="submission" date="2025-08" db="UniProtKB">
        <authorList>
            <consortium name="RefSeq"/>
        </authorList>
    </citation>
    <scope>IDENTIFICATION</scope>
</reference>
<dbReference type="Gene3D" id="3.30.450.70">
    <property type="match status" value="1"/>
</dbReference>
<comment type="subunit">
    <text evidence="9">Part of the multisubunit transport protein particle (TRAPP) complex.</text>
</comment>
<keyword evidence="5 9" id="KW-0333">Golgi apparatus</keyword>
<dbReference type="Gene3D" id="2.30.42.40">
    <property type="match status" value="1"/>
</dbReference>
<keyword evidence="3 9" id="KW-0256">Endoplasmic reticulum</keyword>
<dbReference type="GeneID" id="100201997"/>
<dbReference type="Proteomes" id="UP001652625">
    <property type="component" value="Chromosome 09"/>
</dbReference>
<comment type="subcellular location">
    <subcellularLocation>
        <location evidence="9">Endoplasmic reticulum</location>
    </subcellularLocation>
    <subcellularLocation>
        <location evidence="9">Golgi apparatus</location>
        <location evidence="9">cis-Golgi network</location>
    </subcellularLocation>
    <subcellularLocation>
        <location evidence="1">Golgi apparatus</location>
    </subcellularLocation>
</comment>